<dbReference type="EMBL" id="SMFV01000006">
    <property type="protein sequence ID" value="TCK02856.1"/>
    <property type="molecule type" value="Genomic_DNA"/>
</dbReference>
<gene>
    <name evidence="1" type="ORF">CLV27_1563</name>
</gene>
<dbReference type="Proteomes" id="UP000295777">
    <property type="component" value="Unassembled WGS sequence"/>
</dbReference>
<keyword evidence="2" id="KW-1185">Reference proteome</keyword>
<reference evidence="1 2" key="1">
    <citation type="submission" date="2019-03" db="EMBL/GenBank/DDBJ databases">
        <title>Genomic Encyclopedia of Archaeal and Bacterial Type Strains, Phase II (KMG-II): from individual species to whole genera.</title>
        <authorList>
            <person name="Goeker M."/>
        </authorList>
    </citation>
    <scope>NUCLEOTIDE SEQUENCE [LARGE SCALE GENOMIC DNA]</scope>
    <source>
        <strain evidence="1 2">DSM 24425</strain>
    </source>
</reference>
<evidence type="ECO:0000313" key="2">
    <source>
        <dbReference type="Proteomes" id="UP000295777"/>
    </source>
</evidence>
<name>A0A4V2PCW5_9BACT</name>
<organism evidence="1 2">
    <name type="scientific">Phorcysia thermohydrogeniphila</name>
    <dbReference type="NCBI Taxonomy" id="936138"/>
    <lineage>
        <taxon>Bacteria</taxon>
        <taxon>Pseudomonadati</taxon>
        <taxon>Aquificota</taxon>
        <taxon>Aquificia</taxon>
        <taxon>Desulfurobacteriales</taxon>
        <taxon>Desulfurobacteriaceae</taxon>
        <taxon>Phorcysia</taxon>
    </lineage>
</organism>
<sequence>MAVFICSKCGSMVESTSTPSGVGCPAGGSHLWYRICSSGGVAPKSGTKAYQCRKCGKIVYCTTTPAGVGCPSGGSHLWIRL</sequence>
<protein>
    <submittedName>
        <fullName evidence="1">Uncharacterized protein</fullName>
    </submittedName>
</protein>
<evidence type="ECO:0000313" key="1">
    <source>
        <dbReference type="EMBL" id="TCK02856.1"/>
    </source>
</evidence>
<accession>A0A4V2PCW5</accession>
<dbReference type="AlphaFoldDB" id="A0A4V2PCW5"/>
<proteinExistence type="predicted"/>
<comment type="caution">
    <text evidence="1">The sequence shown here is derived from an EMBL/GenBank/DDBJ whole genome shotgun (WGS) entry which is preliminary data.</text>
</comment>